<organism evidence="2 3">
    <name type="scientific">Solidesulfovibrio fructosivorans JJ]</name>
    <dbReference type="NCBI Taxonomy" id="596151"/>
    <lineage>
        <taxon>Bacteria</taxon>
        <taxon>Pseudomonadati</taxon>
        <taxon>Thermodesulfobacteriota</taxon>
        <taxon>Desulfovibrionia</taxon>
        <taxon>Desulfovibrionales</taxon>
        <taxon>Desulfovibrionaceae</taxon>
        <taxon>Solidesulfovibrio</taxon>
    </lineage>
</organism>
<dbReference type="RefSeq" id="WP_005997257.1">
    <property type="nucleotide sequence ID" value="NZ_AECZ01000070.1"/>
</dbReference>
<feature type="compositionally biased region" description="Low complexity" evidence="1">
    <location>
        <begin position="37"/>
        <end position="50"/>
    </location>
</feature>
<feature type="compositionally biased region" description="Polar residues" evidence="1">
    <location>
        <begin position="56"/>
        <end position="70"/>
    </location>
</feature>
<feature type="non-terminal residue" evidence="2">
    <location>
        <position position="81"/>
    </location>
</feature>
<protein>
    <submittedName>
        <fullName evidence="2">Uncharacterized protein</fullName>
    </submittedName>
</protein>
<dbReference type="Proteomes" id="UP000006250">
    <property type="component" value="Unassembled WGS sequence"/>
</dbReference>
<reference evidence="2 3" key="1">
    <citation type="submission" date="2010-08" db="EMBL/GenBank/DDBJ databases">
        <title>The draft genome of Desulfovibrio fructosovorans JJ.</title>
        <authorList>
            <consortium name="US DOE Joint Genome Institute (JGI-PGF)"/>
            <person name="Lucas S."/>
            <person name="Copeland A."/>
            <person name="Lapidus A."/>
            <person name="Cheng J.-F."/>
            <person name="Bruce D."/>
            <person name="Goodwin L."/>
            <person name="Pitluck S."/>
            <person name="Land M.L."/>
            <person name="Hauser L."/>
            <person name="Chang Y.-J."/>
            <person name="Jeffries C."/>
            <person name="Wall J.D."/>
            <person name="Stahl D.A."/>
            <person name="Arkin A.P."/>
            <person name="Dehal P."/>
            <person name="Stolyar S.M."/>
            <person name="Hazen T.C."/>
            <person name="Woyke T.J."/>
        </authorList>
    </citation>
    <scope>NUCLEOTIDE SEQUENCE [LARGE SCALE GENOMIC DNA]</scope>
    <source>
        <strain evidence="2 3">JJ</strain>
    </source>
</reference>
<sequence length="81" mass="8567" precursor="true">MNAIRLVALIVLFVGLTLIEAGNSHAFRRRSSVTGPRGRTVTNEATTTRTPGGYNRSATTTGPGGQSVTRESGGHWDPATR</sequence>
<dbReference type="EMBL" id="AECZ01000070">
    <property type="protein sequence ID" value="EFL49114.1"/>
    <property type="molecule type" value="Genomic_DNA"/>
</dbReference>
<dbReference type="OrthoDB" id="5460566at2"/>
<comment type="caution">
    <text evidence="2">The sequence shown here is derived from an EMBL/GenBank/DDBJ whole genome shotgun (WGS) entry which is preliminary data.</text>
</comment>
<name>E1K2Q0_SOLFR</name>
<evidence type="ECO:0000256" key="1">
    <source>
        <dbReference type="SAM" id="MobiDB-lite"/>
    </source>
</evidence>
<evidence type="ECO:0000313" key="2">
    <source>
        <dbReference type="EMBL" id="EFL49114.1"/>
    </source>
</evidence>
<proteinExistence type="predicted"/>
<accession>E1K2Q0</accession>
<dbReference type="eggNOG" id="ENOG5032M4I">
    <property type="taxonomic scope" value="Bacteria"/>
</dbReference>
<dbReference type="AlphaFoldDB" id="E1K2Q0"/>
<feature type="compositionally biased region" description="Basic and acidic residues" evidence="1">
    <location>
        <begin position="72"/>
        <end position="81"/>
    </location>
</feature>
<gene>
    <name evidence="2" type="ORF">DesfrDRAFT_4150</name>
</gene>
<feature type="region of interest" description="Disordered" evidence="1">
    <location>
        <begin position="28"/>
        <end position="81"/>
    </location>
</feature>
<keyword evidence="3" id="KW-1185">Reference proteome</keyword>
<evidence type="ECO:0000313" key="3">
    <source>
        <dbReference type="Proteomes" id="UP000006250"/>
    </source>
</evidence>